<reference evidence="2 3" key="1">
    <citation type="submission" date="2023-03" db="EMBL/GenBank/DDBJ databases">
        <title>MT1 and MT2 Draft Genomes of Novel Species.</title>
        <authorList>
            <person name="Venkateswaran K."/>
        </authorList>
    </citation>
    <scope>NUCLEOTIDE SEQUENCE [LARGE SCALE GENOMIC DNA]</scope>
    <source>
        <strain evidence="2 3">IF8SW-P5</strain>
    </source>
</reference>
<sequence length="52" mass="5006">MTDNTASGRPDDAAPDADGNGAGSESPEEGAAAQRDADEAADTDASPAGEIS</sequence>
<dbReference type="Proteomes" id="UP001630303">
    <property type="component" value="Unassembled WGS sequence"/>
</dbReference>
<evidence type="ECO:0000256" key="1">
    <source>
        <dbReference type="SAM" id="MobiDB-lite"/>
    </source>
</evidence>
<name>A0ABW9GJX2_9MICO</name>
<dbReference type="RefSeq" id="WP_239277320.1">
    <property type="nucleotide sequence ID" value="NZ_JAROCE010000004.1"/>
</dbReference>
<organism evidence="2 3">
    <name type="scientific">Microbacterium mcarthurae</name>
    <dbReference type="NCBI Taxonomy" id="3035918"/>
    <lineage>
        <taxon>Bacteria</taxon>
        <taxon>Bacillati</taxon>
        <taxon>Actinomycetota</taxon>
        <taxon>Actinomycetes</taxon>
        <taxon>Micrococcales</taxon>
        <taxon>Microbacteriaceae</taxon>
        <taxon>Microbacterium</taxon>
    </lineage>
</organism>
<protein>
    <submittedName>
        <fullName evidence="2">Uncharacterized protein</fullName>
    </submittedName>
</protein>
<gene>
    <name evidence="2" type="ORF">P5G46_12985</name>
</gene>
<evidence type="ECO:0000313" key="3">
    <source>
        <dbReference type="Proteomes" id="UP001630303"/>
    </source>
</evidence>
<feature type="compositionally biased region" description="Low complexity" evidence="1">
    <location>
        <begin position="43"/>
        <end position="52"/>
    </location>
</feature>
<feature type="compositionally biased region" description="Low complexity" evidence="1">
    <location>
        <begin position="16"/>
        <end position="34"/>
    </location>
</feature>
<keyword evidence="3" id="KW-1185">Reference proteome</keyword>
<evidence type="ECO:0000313" key="2">
    <source>
        <dbReference type="EMBL" id="MFM2721426.1"/>
    </source>
</evidence>
<comment type="caution">
    <text evidence="2">The sequence shown here is derived from an EMBL/GenBank/DDBJ whole genome shotgun (WGS) entry which is preliminary data.</text>
</comment>
<proteinExistence type="predicted"/>
<accession>A0ABW9GJX2</accession>
<dbReference type="EMBL" id="JAROCE010000004">
    <property type="protein sequence ID" value="MFM2721426.1"/>
    <property type="molecule type" value="Genomic_DNA"/>
</dbReference>
<feature type="region of interest" description="Disordered" evidence="1">
    <location>
        <begin position="1"/>
        <end position="52"/>
    </location>
</feature>